<dbReference type="PANTHER" id="PTHR43575">
    <property type="entry name" value="PROTEIN ABCI7, CHLOROPLASTIC"/>
    <property type="match status" value="1"/>
</dbReference>
<keyword evidence="5" id="KW-1185">Reference proteome</keyword>
<organism evidence="4 5">
    <name type="scientific">Pseudonocardia oroxyli</name>
    <dbReference type="NCBI Taxonomy" id="366584"/>
    <lineage>
        <taxon>Bacteria</taxon>
        <taxon>Bacillati</taxon>
        <taxon>Actinomycetota</taxon>
        <taxon>Actinomycetes</taxon>
        <taxon>Pseudonocardiales</taxon>
        <taxon>Pseudonocardiaceae</taxon>
        <taxon>Pseudonocardia</taxon>
    </lineage>
</organism>
<dbReference type="SUPFAM" id="SSF101960">
    <property type="entry name" value="Stabilizer of iron transporter SufD"/>
    <property type="match status" value="1"/>
</dbReference>
<gene>
    <name evidence="4" type="ORF">SAMN05216377_103138</name>
</gene>
<name>A0A1G7HWC4_PSEOR</name>
<dbReference type="InterPro" id="IPR011542">
    <property type="entry name" value="SUF_FeS_clus_asmbl_SufD"/>
</dbReference>
<dbReference type="STRING" id="366584.SAMN05216377_103138"/>
<dbReference type="InterPro" id="IPR000825">
    <property type="entry name" value="SUF_FeS_clus_asmbl_SufBD_core"/>
</dbReference>
<evidence type="ECO:0000256" key="1">
    <source>
        <dbReference type="ARBA" id="ARBA00043967"/>
    </source>
</evidence>
<evidence type="ECO:0000313" key="4">
    <source>
        <dbReference type="EMBL" id="SDF04801.1"/>
    </source>
</evidence>
<dbReference type="AlphaFoldDB" id="A0A1G7HWC4"/>
<evidence type="ECO:0000259" key="3">
    <source>
        <dbReference type="Pfam" id="PF01458"/>
    </source>
</evidence>
<reference evidence="4 5" key="1">
    <citation type="submission" date="2016-10" db="EMBL/GenBank/DDBJ databases">
        <authorList>
            <person name="de Groot N.N."/>
        </authorList>
    </citation>
    <scope>NUCLEOTIDE SEQUENCE [LARGE SCALE GENOMIC DNA]</scope>
    <source>
        <strain evidence="4 5">CGMCC 4.3143</strain>
    </source>
</reference>
<dbReference type="PANTHER" id="PTHR43575:SF1">
    <property type="entry name" value="PROTEIN ABCI7, CHLOROPLASTIC"/>
    <property type="match status" value="1"/>
</dbReference>
<feature type="domain" description="SUF system FeS cluster assembly SufBD core" evidence="3">
    <location>
        <begin position="134"/>
        <end position="359"/>
    </location>
</feature>
<dbReference type="OrthoDB" id="9803529at2"/>
<proteinExistence type="inferred from homology"/>
<dbReference type="GO" id="GO:0016226">
    <property type="term" value="P:iron-sulfur cluster assembly"/>
    <property type="evidence" value="ECO:0007669"/>
    <property type="project" value="InterPro"/>
</dbReference>
<protein>
    <submittedName>
        <fullName evidence="4">Iron-regulated ABC transporter permease protein SufD</fullName>
    </submittedName>
</protein>
<evidence type="ECO:0000256" key="2">
    <source>
        <dbReference type="SAM" id="MobiDB-lite"/>
    </source>
</evidence>
<dbReference type="Pfam" id="PF01458">
    <property type="entry name" value="SUFBD_core"/>
    <property type="match status" value="1"/>
</dbReference>
<dbReference type="InterPro" id="IPR037284">
    <property type="entry name" value="SUF_FeS_clus_asmbl_SufBD_sf"/>
</dbReference>
<dbReference type="RefSeq" id="WP_093077837.1">
    <property type="nucleotide sequence ID" value="NZ_FNBE01000003.1"/>
</dbReference>
<dbReference type="NCBIfam" id="TIGR01981">
    <property type="entry name" value="sufD"/>
    <property type="match status" value="1"/>
</dbReference>
<sequence>MTSQEVAGLAPELKGAKKGQGETPVLSAGERFTSYDVEAFEVPSGREENWRFTPLKRLKGLHDGTAALDGRATVTVTGASAETVGRDDPRIGEAGTPADRVAAQAWSAFAEATIVTLDGTPDPVTVTVEGPGAGSTAAAHLQLRTTTHAEATVVLEHRGSGVLADNLEIVLADASRLTVVVTEEWADDAVHVSAQHLSIGRDAVLKVVSVALGGDLVRVSPTVTYRGPGGDVDLVGLGYADAGQHLEQRLLVDHAVPQCRSNVLYKNALQGEGAHTVWIGDVLIQAAAENTETYEFNRNLVLTEGARADSVPNLEIETGEIISAGHASATGRFDDEQLFYLQSRGIDLESARRLVVRAFFGEILLRIPTTTLPELRARLEQAIEAELAATGV</sequence>
<dbReference type="InterPro" id="IPR055346">
    <property type="entry name" value="Fe-S_cluster_assembly_SufBD"/>
</dbReference>
<comment type="similarity">
    <text evidence="1">Belongs to the iron-sulfur cluster assembly SufBD family.</text>
</comment>
<evidence type="ECO:0000313" key="5">
    <source>
        <dbReference type="Proteomes" id="UP000198967"/>
    </source>
</evidence>
<dbReference type="EMBL" id="FNBE01000003">
    <property type="protein sequence ID" value="SDF04801.1"/>
    <property type="molecule type" value="Genomic_DNA"/>
</dbReference>
<accession>A0A1G7HWC4</accession>
<feature type="region of interest" description="Disordered" evidence="2">
    <location>
        <begin position="1"/>
        <end position="25"/>
    </location>
</feature>
<dbReference type="Proteomes" id="UP000198967">
    <property type="component" value="Unassembled WGS sequence"/>
</dbReference>